<proteinExistence type="predicted"/>
<sequence length="102" mass="10790">MQVINNNLFAQVSSETSATVSGGVGEYGYYQKGPNVSFNNDNYLLALGAFYQNAPDVPGTIFGTALINNVVTSVPIPVRGITNEESLEATKIGFGIGVGGWW</sequence>
<dbReference type="Proteomes" id="UP000570851">
    <property type="component" value="Unassembled WGS sequence"/>
</dbReference>
<organism evidence="1 2">
    <name type="scientific">Trichormus variabilis N2B</name>
    <dbReference type="NCBI Taxonomy" id="2681315"/>
    <lineage>
        <taxon>Bacteria</taxon>
        <taxon>Bacillati</taxon>
        <taxon>Cyanobacteriota</taxon>
        <taxon>Cyanophyceae</taxon>
        <taxon>Nostocales</taxon>
        <taxon>Nostocaceae</taxon>
        <taxon>Trichormus</taxon>
    </lineage>
</organism>
<evidence type="ECO:0000313" key="2">
    <source>
        <dbReference type="Proteomes" id="UP000570851"/>
    </source>
</evidence>
<comment type="caution">
    <text evidence="1">The sequence shown here is derived from an EMBL/GenBank/DDBJ whole genome shotgun (WGS) entry which is preliminary data.</text>
</comment>
<evidence type="ECO:0000313" key="1">
    <source>
        <dbReference type="EMBL" id="MBC1304146.1"/>
    </source>
</evidence>
<keyword evidence="2" id="KW-1185">Reference proteome</keyword>
<dbReference type="GeneID" id="58725083"/>
<dbReference type="RefSeq" id="WP_011319179.1">
    <property type="nucleotide sequence ID" value="NZ_JACKZP010000091.1"/>
</dbReference>
<name>A0ABR6SCM0_ANAVA</name>
<dbReference type="EMBL" id="JACKZP010000091">
    <property type="protein sequence ID" value="MBC1304146.1"/>
    <property type="molecule type" value="Genomic_DNA"/>
</dbReference>
<accession>A0ABR6SCM0</accession>
<gene>
    <name evidence="1" type="ORF">GNE12_19730</name>
</gene>
<protein>
    <submittedName>
        <fullName evidence="1">Uncharacterized protein</fullName>
    </submittedName>
</protein>
<reference evidence="1 2" key="1">
    <citation type="submission" date="2019-11" db="EMBL/GenBank/DDBJ databases">
        <title>Comparison of genomes from free-living endosymbiotic cyanobacteria isolated from Azolla.</title>
        <authorList>
            <person name="Thiel T."/>
            <person name="Pratte B."/>
        </authorList>
    </citation>
    <scope>NUCLEOTIDE SEQUENCE [LARGE SCALE GENOMIC DNA]</scope>
    <source>
        <strain evidence="1 2">N2B</strain>
    </source>
</reference>